<dbReference type="InterPro" id="IPR003399">
    <property type="entry name" value="Mce/MlaD"/>
</dbReference>
<feature type="domain" description="Mammalian cell entry C-terminal" evidence="4">
    <location>
        <begin position="115"/>
        <end position="298"/>
    </location>
</feature>
<accession>A0A1H1TEG9</accession>
<keyword evidence="2" id="KW-0472">Membrane</keyword>
<dbReference type="Pfam" id="PF11887">
    <property type="entry name" value="Mce4_CUP1"/>
    <property type="match status" value="1"/>
</dbReference>
<dbReference type="RefSeq" id="WP_091729529.1">
    <property type="nucleotide sequence ID" value="NZ_LT629757.1"/>
</dbReference>
<evidence type="ECO:0000256" key="2">
    <source>
        <dbReference type="SAM" id="Phobius"/>
    </source>
</evidence>
<reference evidence="6" key="1">
    <citation type="submission" date="2016-10" db="EMBL/GenBank/DDBJ databases">
        <authorList>
            <person name="Varghese N."/>
            <person name="Submissions S."/>
        </authorList>
    </citation>
    <scope>NUCLEOTIDE SEQUENCE [LARGE SCALE GENOMIC DNA]</scope>
    <source>
        <strain evidence="6">DSM 22127</strain>
    </source>
</reference>
<keyword evidence="2" id="KW-1133">Transmembrane helix</keyword>
<feature type="domain" description="Mce/MlaD" evidence="3">
    <location>
        <begin position="33"/>
        <end position="107"/>
    </location>
</feature>
<dbReference type="AlphaFoldDB" id="A0A1H1TEG9"/>
<dbReference type="PANTHER" id="PTHR33371">
    <property type="entry name" value="INTERMEMBRANE PHOSPHOLIPID TRANSPORT SYSTEM BINDING PROTEIN MLAD-RELATED"/>
    <property type="match status" value="1"/>
</dbReference>
<dbReference type="GO" id="GO:0005576">
    <property type="term" value="C:extracellular region"/>
    <property type="evidence" value="ECO:0007669"/>
    <property type="project" value="TreeGrafter"/>
</dbReference>
<gene>
    <name evidence="5" type="ORF">SAMN04488570_2214</name>
</gene>
<dbReference type="EMBL" id="LT629757">
    <property type="protein sequence ID" value="SDS58715.1"/>
    <property type="molecule type" value="Genomic_DNA"/>
</dbReference>
<evidence type="ECO:0000259" key="3">
    <source>
        <dbReference type="Pfam" id="PF02470"/>
    </source>
</evidence>
<organism evidence="5 6">
    <name type="scientific">Nocardioides scoriae</name>
    <dbReference type="NCBI Taxonomy" id="642780"/>
    <lineage>
        <taxon>Bacteria</taxon>
        <taxon>Bacillati</taxon>
        <taxon>Actinomycetota</taxon>
        <taxon>Actinomycetes</taxon>
        <taxon>Propionibacteriales</taxon>
        <taxon>Nocardioidaceae</taxon>
        <taxon>Nocardioides</taxon>
    </lineage>
</organism>
<evidence type="ECO:0000259" key="4">
    <source>
        <dbReference type="Pfam" id="PF11887"/>
    </source>
</evidence>
<dbReference type="Pfam" id="PF02470">
    <property type="entry name" value="MlaD"/>
    <property type="match status" value="1"/>
</dbReference>
<evidence type="ECO:0000256" key="1">
    <source>
        <dbReference type="SAM" id="MobiDB-lite"/>
    </source>
</evidence>
<dbReference type="InterPro" id="IPR052336">
    <property type="entry name" value="MlaD_Phospholipid_Transporter"/>
</dbReference>
<protein>
    <submittedName>
        <fullName evidence="5">Virulence factor Mce family protein</fullName>
    </submittedName>
</protein>
<dbReference type="Proteomes" id="UP000198859">
    <property type="component" value="Chromosome I"/>
</dbReference>
<keyword evidence="2" id="KW-0812">Transmembrane</keyword>
<dbReference type="InterPro" id="IPR024516">
    <property type="entry name" value="Mce_C"/>
</dbReference>
<evidence type="ECO:0000313" key="5">
    <source>
        <dbReference type="EMBL" id="SDS58715.1"/>
    </source>
</evidence>
<name>A0A1H1TEG9_9ACTN</name>
<dbReference type="STRING" id="642780.SAMN04488570_2214"/>
<feature type="region of interest" description="Disordered" evidence="1">
    <location>
        <begin position="363"/>
        <end position="394"/>
    </location>
</feature>
<dbReference type="PANTHER" id="PTHR33371:SF4">
    <property type="entry name" value="INTERMEMBRANE PHOSPHOLIPID TRANSPORT SYSTEM BINDING PROTEIN MLAD"/>
    <property type="match status" value="1"/>
</dbReference>
<keyword evidence="6" id="KW-1185">Reference proteome</keyword>
<dbReference type="OrthoDB" id="4516955at2"/>
<evidence type="ECO:0000313" key="6">
    <source>
        <dbReference type="Proteomes" id="UP000198859"/>
    </source>
</evidence>
<dbReference type="InterPro" id="IPR005693">
    <property type="entry name" value="Mce"/>
</dbReference>
<feature type="transmembrane region" description="Helical" evidence="2">
    <location>
        <begin position="7"/>
        <end position="28"/>
    </location>
</feature>
<sequence>MKSLAKLNPVIGVVLVVALLAALLAVFWPGGEKRYVTADFPRTVSLYKGSDVKILGVPVGKVEEVTPVGTAVRVKLSYDSKYKLPADAKAAVIAPSIVGDRFVQMTPAYDGGDVLPDNAELGVDRTATPLELDEIFSSLNQLNIALGPDQANKPVDGGVGPLTRLLDATARNLGGQGVELNRTLKNVGALTQTLADNKDELFGSLSQVQDFTSTLARNDDTVRRFNDSLASGAELLAGERQELAAVLRNLSVAMQEIRGFIRENKASLSQNISGLNRVTKTIVKRRDALDKTLQYAPAALNNLFLAGNTDTGTLDVRDNLGQLFTNLGTDPLTTVCSLVSAADQNKACLSIRDALQGALPAVPAGRAAPGSPAQATYEREPVDRSLGGLLEVQP</sequence>
<dbReference type="NCBIfam" id="TIGR00996">
    <property type="entry name" value="Mtu_fam_mce"/>
    <property type="match status" value="1"/>
</dbReference>
<proteinExistence type="predicted"/>